<feature type="active site" description="Proton acceptor; specific for L-alanine" evidence="6">
    <location>
        <position position="269"/>
    </location>
</feature>
<feature type="binding site" evidence="6">
    <location>
        <position position="321"/>
    </location>
    <ligand>
        <name>substrate</name>
    </ligand>
</feature>
<dbReference type="GO" id="GO:0008784">
    <property type="term" value="F:alanine racemase activity"/>
    <property type="evidence" value="ECO:0007669"/>
    <property type="project" value="UniProtKB-EC"/>
</dbReference>
<protein>
    <recommendedName>
        <fullName evidence="3 6">Alanine racemase</fullName>
        <ecNumber evidence="3 6">5.1.1.1</ecNumber>
    </recommendedName>
</protein>
<evidence type="ECO:0000256" key="2">
    <source>
        <dbReference type="ARBA" id="ARBA00001933"/>
    </source>
</evidence>
<comment type="catalytic activity">
    <reaction evidence="1 6">
        <text>L-alanine = D-alanine</text>
        <dbReference type="Rhea" id="RHEA:20249"/>
        <dbReference type="ChEBI" id="CHEBI:57416"/>
        <dbReference type="ChEBI" id="CHEBI:57972"/>
        <dbReference type="EC" id="5.1.1.1"/>
    </reaction>
</comment>
<accession>A0ABW5BKL1</accession>
<evidence type="ECO:0000256" key="6">
    <source>
        <dbReference type="HAMAP-Rule" id="MF_01201"/>
    </source>
</evidence>
<dbReference type="CDD" id="cd00430">
    <property type="entry name" value="PLPDE_III_AR"/>
    <property type="match status" value="1"/>
</dbReference>
<comment type="cofactor">
    <cofactor evidence="2 6">
        <name>pyridoxal 5'-phosphate</name>
        <dbReference type="ChEBI" id="CHEBI:597326"/>
    </cofactor>
</comment>
<dbReference type="PANTHER" id="PTHR30511:SF0">
    <property type="entry name" value="ALANINE RACEMASE, CATABOLIC-RELATED"/>
    <property type="match status" value="1"/>
</dbReference>
<reference evidence="9" key="1">
    <citation type="journal article" date="2019" name="Int. J. Syst. Evol. Microbiol.">
        <title>The Global Catalogue of Microorganisms (GCM) 10K type strain sequencing project: providing services to taxonomists for standard genome sequencing and annotation.</title>
        <authorList>
            <consortium name="The Broad Institute Genomics Platform"/>
            <consortium name="The Broad Institute Genome Sequencing Center for Infectious Disease"/>
            <person name="Wu L."/>
            <person name="Ma J."/>
        </authorList>
    </citation>
    <scope>NUCLEOTIDE SEQUENCE [LARGE SCALE GENOMIC DNA]</scope>
    <source>
        <strain evidence="9">CGMCC 4.7192</strain>
    </source>
</reference>
<evidence type="ECO:0000256" key="5">
    <source>
        <dbReference type="ARBA" id="ARBA00023235"/>
    </source>
</evidence>
<comment type="pathway">
    <text evidence="6">Amino-acid biosynthesis; D-alanine biosynthesis; D-alanine from L-alanine: step 1/1.</text>
</comment>
<dbReference type="SMART" id="SM01005">
    <property type="entry name" value="Ala_racemase_C"/>
    <property type="match status" value="1"/>
</dbReference>
<organism evidence="8 9">
    <name type="scientific">Kiloniella antarctica</name>
    <dbReference type="NCBI Taxonomy" id="1550907"/>
    <lineage>
        <taxon>Bacteria</taxon>
        <taxon>Pseudomonadati</taxon>
        <taxon>Pseudomonadota</taxon>
        <taxon>Alphaproteobacteria</taxon>
        <taxon>Rhodospirillales</taxon>
        <taxon>Kiloniellaceae</taxon>
        <taxon>Kiloniella</taxon>
    </lineage>
</organism>
<dbReference type="InterPro" id="IPR000821">
    <property type="entry name" value="Ala_racemase"/>
</dbReference>
<dbReference type="Proteomes" id="UP001597294">
    <property type="component" value="Unassembled WGS sequence"/>
</dbReference>
<comment type="caution">
    <text evidence="8">The sequence shown here is derived from an EMBL/GenBank/DDBJ whole genome shotgun (WGS) entry which is preliminary data.</text>
</comment>
<feature type="modified residue" description="N6-(pyridoxal phosphate)lysine" evidence="6">
    <location>
        <position position="50"/>
    </location>
</feature>
<sequence>MTNTRSSNTHLKGTSPELIVDLGAVVDNYKILKALTSGALNSCECSGVVKANAYGMGKNRVAQALWEEGCKTFFVALASEGVELRFFLPQAKIFVLSPYLVLDCDLLKAHNLVPCLYDIEGIELWIAAHSSPAPAALHFETGINRLGLSARNMETLLSDKEKRGQLDIKLVMSHLSSGDEQQSRHNPEQLEAFKTIRAEFPDAPASLANTGGILLGTEYHFDLVRPGIGLYGHDPHYYENNHSRLKTVATFRAPLAQIKHLKAGSAVGYGATELGTDTEIGVILCGYADGVMRAFFRHETKEGHKVSLNGFSTPMLGRVSMDMITIDLTDVPSDAYNKGDMVEIFGPNSLVENAAAMAGTSAYELFTRVSDRTVRKYV</sequence>
<feature type="binding site" evidence="6">
    <location>
        <position position="145"/>
    </location>
    <ligand>
        <name>substrate</name>
    </ligand>
</feature>
<feature type="domain" description="Alanine racemase C-terminal" evidence="7">
    <location>
        <begin position="248"/>
        <end position="378"/>
    </location>
</feature>
<evidence type="ECO:0000313" key="8">
    <source>
        <dbReference type="EMBL" id="MFD2205405.1"/>
    </source>
</evidence>
<dbReference type="HAMAP" id="MF_01201">
    <property type="entry name" value="Ala_racemase"/>
    <property type="match status" value="1"/>
</dbReference>
<dbReference type="PANTHER" id="PTHR30511">
    <property type="entry name" value="ALANINE RACEMASE"/>
    <property type="match status" value="1"/>
</dbReference>
<dbReference type="PRINTS" id="PR00992">
    <property type="entry name" value="ALARACEMASE"/>
</dbReference>
<dbReference type="InterPro" id="IPR001608">
    <property type="entry name" value="Ala_racemase_N"/>
</dbReference>
<dbReference type="InterPro" id="IPR029066">
    <property type="entry name" value="PLP-binding_barrel"/>
</dbReference>
<dbReference type="EC" id="5.1.1.1" evidence="3 6"/>
<evidence type="ECO:0000259" key="7">
    <source>
        <dbReference type="SMART" id="SM01005"/>
    </source>
</evidence>
<dbReference type="SUPFAM" id="SSF50621">
    <property type="entry name" value="Alanine racemase C-terminal domain-like"/>
    <property type="match status" value="1"/>
</dbReference>
<dbReference type="Gene3D" id="3.20.20.10">
    <property type="entry name" value="Alanine racemase"/>
    <property type="match status" value="1"/>
</dbReference>
<dbReference type="Gene3D" id="2.40.37.10">
    <property type="entry name" value="Lyase, Ornithine Decarboxylase, Chain A, domain 1"/>
    <property type="match status" value="1"/>
</dbReference>
<feature type="active site" description="Proton acceptor; specific for D-alanine" evidence="6">
    <location>
        <position position="50"/>
    </location>
</feature>
<dbReference type="InterPro" id="IPR009006">
    <property type="entry name" value="Ala_racemase/Decarboxylase_C"/>
</dbReference>
<comment type="similarity">
    <text evidence="6">Belongs to the alanine racemase family.</text>
</comment>
<keyword evidence="9" id="KW-1185">Reference proteome</keyword>
<evidence type="ECO:0000256" key="3">
    <source>
        <dbReference type="ARBA" id="ARBA00013089"/>
    </source>
</evidence>
<dbReference type="NCBIfam" id="TIGR00492">
    <property type="entry name" value="alr"/>
    <property type="match status" value="1"/>
</dbReference>
<evidence type="ECO:0000256" key="4">
    <source>
        <dbReference type="ARBA" id="ARBA00022898"/>
    </source>
</evidence>
<dbReference type="RefSeq" id="WP_380249982.1">
    <property type="nucleotide sequence ID" value="NZ_JBHUII010000004.1"/>
</dbReference>
<dbReference type="SUPFAM" id="SSF51419">
    <property type="entry name" value="PLP-binding barrel"/>
    <property type="match status" value="1"/>
</dbReference>
<keyword evidence="5 6" id="KW-0413">Isomerase</keyword>
<dbReference type="InterPro" id="IPR011079">
    <property type="entry name" value="Ala_racemase_C"/>
</dbReference>
<dbReference type="Pfam" id="PF00842">
    <property type="entry name" value="Ala_racemase_C"/>
    <property type="match status" value="1"/>
</dbReference>
<dbReference type="EMBL" id="JBHUII010000004">
    <property type="protein sequence ID" value="MFD2205405.1"/>
    <property type="molecule type" value="Genomic_DNA"/>
</dbReference>
<dbReference type="Pfam" id="PF01168">
    <property type="entry name" value="Ala_racemase_N"/>
    <property type="match status" value="1"/>
</dbReference>
<proteinExistence type="inferred from homology"/>
<evidence type="ECO:0000313" key="9">
    <source>
        <dbReference type="Proteomes" id="UP001597294"/>
    </source>
</evidence>
<keyword evidence="4 6" id="KW-0663">Pyridoxal phosphate</keyword>
<evidence type="ECO:0000256" key="1">
    <source>
        <dbReference type="ARBA" id="ARBA00000316"/>
    </source>
</evidence>
<gene>
    <name evidence="8" type="primary">alr</name>
    <name evidence="8" type="ORF">ACFSKO_07280</name>
</gene>
<name>A0ABW5BKL1_9PROT</name>
<comment type="function">
    <text evidence="6">Catalyzes the interconversion of L-alanine and D-alanine. May also act on other amino acids.</text>
</comment>